<dbReference type="InterPro" id="IPR021047">
    <property type="entry name" value="Mannosyltransferase_CMT1"/>
</dbReference>
<dbReference type="PANTHER" id="PTHR34144">
    <property type="entry name" value="CHROMOSOME 8, WHOLE GENOME SHOTGUN SEQUENCE"/>
    <property type="match status" value="1"/>
</dbReference>
<comment type="caution">
    <text evidence="2">The sequence shown here is derived from an EMBL/GenBank/DDBJ whole genome shotgun (WGS) entry which is preliminary data.</text>
</comment>
<dbReference type="AlphaFoldDB" id="A0A9W8QYF1"/>
<dbReference type="EMBL" id="JAOQAV010000041">
    <property type="protein sequence ID" value="KAJ4181293.1"/>
    <property type="molecule type" value="Genomic_DNA"/>
</dbReference>
<feature type="compositionally biased region" description="Polar residues" evidence="1">
    <location>
        <begin position="100"/>
        <end position="119"/>
    </location>
</feature>
<name>A0A9W8QYF1_9HYPO</name>
<proteinExistence type="predicted"/>
<accession>A0A9W8QYF1</accession>
<evidence type="ECO:0000256" key="1">
    <source>
        <dbReference type="SAM" id="MobiDB-lite"/>
    </source>
</evidence>
<gene>
    <name evidence="2" type="ORF">NW755_011078</name>
</gene>
<feature type="region of interest" description="Disordered" evidence="1">
    <location>
        <begin position="69"/>
        <end position="119"/>
    </location>
</feature>
<evidence type="ECO:0000313" key="2">
    <source>
        <dbReference type="EMBL" id="KAJ4181293.1"/>
    </source>
</evidence>
<sequence length="493" mass="55470">MRQRVILLFIPALCFLLIATSLYLGREHLTRLSNLYLPIQHSTDSAEAQSSESSSSSYSTTTTRPYYISIIPDPPTSTSSSVATSTSSTSSSFSTPTPTLVATKTGSNNTIATPLSSEPPKSSIKNGAILSAKRIRPYINAILDPASKEFPRLECPALDTERYASLLKKQDERDDKPHIDYFFTLNLRNVVDLLPRLLGSVVEAMRFLGPERCALSIVEGNSPDGTADVLVALRPFLEEIGVTYFYNNSAINPSDGARIRKLAQLRNLALQPLFKKKAPVSDETTVLFINDVAACTEDLLELAFQRKNLNADMTCAMDWTYASDDPTFYDVWVARGIDGDLFFNITSEGRWDFAQNLFFSDPKTKSRYEAALPFQVFACWNGATVFSAAPLLNGLRFRDSRKDECFQGEPQLFCKDLWFKGYRKIAAIPSVNLEYSDKNAERLKELKGYTSQVVAEEDEASVRIEWQYEPPQKVKCMPEFHRQSWLPWDEHLR</sequence>
<reference evidence="2" key="1">
    <citation type="submission" date="2022-09" db="EMBL/GenBank/DDBJ databases">
        <title>Fusarium specimens isolated from Avocado Roots.</title>
        <authorList>
            <person name="Stajich J."/>
            <person name="Roper C."/>
            <person name="Heimlech-Rivalta G."/>
        </authorList>
    </citation>
    <scope>NUCLEOTIDE SEQUENCE</scope>
    <source>
        <strain evidence="2">A02</strain>
    </source>
</reference>
<feature type="compositionally biased region" description="Low complexity" evidence="1">
    <location>
        <begin position="76"/>
        <end position="99"/>
    </location>
</feature>
<evidence type="ECO:0000313" key="3">
    <source>
        <dbReference type="Proteomes" id="UP001152087"/>
    </source>
</evidence>
<dbReference type="Proteomes" id="UP001152087">
    <property type="component" value="Unassembled WGS sequence"/>
</dbReference>
<keyword evidence="3" id="KW-1185">Reference proteome</keyword>
<dbReference type="Pfam" id="PF11735">
    <property type="entry name" value="CAP59_mtransfer"/>
    <property type="match status" value="1"/>
</dbReference>
<protein>
    <recommendedName>
        <fullName evidence="4">Alpha-1,3-mannosyltransferase CMT1</fullName>
    </recommendedName>
</protein>
<dbReference type="PANTHER" id="PTHR34144:SF5">
    <property type="entry name" value="ALPHA-1,3-MANNOSYLTRANSFERASE CMT1"/>
    <property type="match status" value="1"/>
</dbReference>
<organism evidence="2 3">
    <name type="scientific">Fusarium falciforme</name>
    <dbReference type="NCBI Taxonomy" id="195108"/>
    <lineage>
        <taxon>Eukaryota</taxon>
        <taxon>Fungi</taxon>
        <taxon>Dikarya</taxon>
        <taxon>Ascomycota</taxon>
        <taxon>Pezizomycotina</taxon>
        <taxon>Sordariomycetes</taxon>
        <taxon>Hypocreomycetidae</taxon>
        <taxon>Hypocreales</taxon>
        <taxon>Nectriaceae</taxon>
        <taxon>Fusarium</taxon>
        <taxon>Fusarium solani species complex</taxon>
    </lineage>
</organism>
<evidence type="ECO:0008006" key="4">
    <source>
        <dbReference type="Google" id="ProtNLM"/>
    </source>
</evidence>